<organism evidence="2">
    <name type="scientific">Salix viminalis</name>
    <name type="common">Common osier</name>
    <name type="synonym">Basket willow</name>
    <dbReference type="NCBI Taxonomy" id="40686"/>
    <lineage>
        <taxon>Eukaryota</taxon>
        <taxon>Viridiplantae</taxon>
        <taxon>Streptophyta</taxon>
        <taxon>Embryophyta</taxon>
        <taxon>Tracheophyta</taxon>
        <taxon>Spermatophyta</taxon>
        <taxon>Magnoliopsida</taxon>
        <taxon>eudicotyledons</taxon>
        <taxon>Gunneridae</taxon>
        <taxon>Pentapetalae</taxon>
        <taxon>rosids</taxon>
        <taxon>fabids</taxon>
        <taxon>Malpighiales</taxon>
        <taxon>Salicaceae</taxon>
        <taxon>Saliceae</taxon>
        <taxon>Salix</taxon>
    </lineage>
</organism>
<name>A0A6N2LU49_SALVM</name>
<proteinExistence type="predicted"/>
<keyword evidence="1" id="KW-0812">Transmembrane</keyword>
<keyword evidence="1" id="KW-0472">Membrane</keyword>
<sequence length="107" mass="12532">MEAGRTRMELHTLFTAIVFSQIFYFYFCQVVPFLFHGYRAKAYRTFDYIVVGEPLPIAPYHQPFRIDSRRSKLSEFPTKEDGSAINLGFYSRASDDFVQERGGIKSW</sequence>
<evidence type="ECO:0000313" key="2">
    <source>
        <dbReference type="EMBL" id="VFU43822.1"/>
    </source>
</evidence>
<dbReference type="EMBL" id="CAADRP010001596">
    <property type="protein sequence ID" value="VFU43822.1"/>
    <property type="molecule type" value="Genomic_DNA"/>
</dbReference>
<gene>
    <name evidence="2" type="ORF">SVIM_LOCUS267326</name>
</gene>
<protein>
    <submittedName>
        <fullName evidence="2">Uncharacterized protein</fullName>
    </submittedName>
</protein>
<accession>A0A6N2LU49</accession>
<dbReference type="AlphaFoldDB" id="A0A6N2LU49"/>
<keyword evidence="1" id="KW-1133">Transmembrane helix</keyword>
<evidence type="ECO:0000256" key="1">
    <source>
        <dbReference type="SAM" id="Phobius"/>
    </source>
</evidence>
<reference evidence="2" key="1">
    <citation type="submission" date="2019-03" db="EMBL/GenBank/DDBJ databases">
        <authorList>
            <person name="Mank J."/>
            <person name="Almeida P."/>
        </authorList>
    </citation>
    <scope>NUCLEOTIDE SEQUENCE</scope>
    <source>
        <strain evidence="2">78183</strain>
    </source>
</reference>
<feature type="transmembrane region" description="Helical" evidence="1">
    <location>
        <begin position="12"/>
        <end position="35"/>
    </location>
</feature>